<dbReference type="InterPro" id="IPR001460">
    <property type="entry name" value="PCN-bd_Tpept"/>
</dbReference>
<dbReference type="Proteomes" id="UP001254848">
    <property type="component" value="Unassembled WGS sequence"/>
</dbReference>
<dbReference type="InterPro" id="IPR001264">
    <property type="entry name" value="Glyco_trans_51"/>
</dbReference>
<reference evidence="13 14" key="1">
    <citation type="submission" date="2023-07" db="EMBL/GenBank/DDBJ databases">
        <title>The novel representative of Negativicutes class, Anaeroselena agilis gen. nov. sp. nov.</title>
        <authorList>
            <person name="Prokofeva M.I."/>
            <person name="Elcheninov A.G."/>
            <person name="Klyukina A."/>
            <person name="Kublanov I.V."/>
            <person name="Frolov E.N."/>
            <person name="Podosokorskaya O.A."/>
        </authorList>
    </citation>
    <scope>NUCLEOTIDE SEQUENCE [LARGE SCALE GENOMIC DNA]</scope>
    <source>
        <strain evidence="13 14">4137-cl</strain>
    </source>
</reference>
<dbReference type="InterPro" id="IPR023346">
    <property type="entry name" value="Lysozyme-like_dom_sf"/>
</dbReference>
<evidence type="ECO:0000256" key="2">
    <source>
        <dbReference type="ARBA" id="ARBA00022670"/>
    </source>
</evidence>
<dbReference type="RefSeq" id="WP_413779978.1">
    <property type="nucleotide sequence ID" value="NZ_JAUOZS010000001.1"/>
</dbReference>
<feature type="domain" description="Penicillin-binding protein transpeptidase" evidence="11">
    <location>
        <begin position="317"/>
        <end position="552"/>
    </location>
</feature>
<feature type="region of interest" description="Disordered" evidence="9">
    <location>
        <begin position="627"/>
        <end position="677"/>
    </location>
</feature>
<keyword evidence="2" id="KW-0645">Protease</keyword>
<keyword evidence="3" id="KW-0328">Glycosyltransferase</keyword>
<evidence type="ECO:0000256" key="3">
    <source>
        <dbReference type="ARBA" id="ARBA00022676"/>
    </source>
</evidence>
<keyword evidence="10" id="KW-0472">Membrane</keyword>
<evidence type="ECO:0000259" key="11">
    <source>
        <dbReference type="Pfam" id="PF00905"/>
    </source>
</evidence>
<protein>
    <submittedName>
        <fullName evidence="13">PBP1A family penicillin-binding protein</fullName>
    </submittedName>
</protein>
<evidence type="ECO:0000256" key="7">
    <source>
        <dbReference type="ARBA" id="ARBA00034000"/>
    </source>
</evidence>
<accession>A0ABU3NXC9</accession>
<dbReference type="SUPFAM" id="SSF53955">
    <property type="entry name" value="Lysozyme-like"/>
    <property type="match status" value="1"/>
</dbReference>
<comment type="catalytic activity">
    <reaction evidence="7">
        <text>Preferential cleavage: (Ac)2-L-Lys-D-Ala-|-D-Ala. Also transpeptidation of peptidyl-alanyl moieties that are N-acyl substituents of D-alanine.</text>
        <dbReference type="EC" id="3.4.16.4"/>
    </reaction>
</comment>
<evidence type="ECO:0000256" key="6">
    <source>
        <dbReference type="ARBA" id="ARBA00023268"/>
    </source>
</evidence>
<proteinExistence type="predicted"/>
<evidence type="ECO:0000259" key="12">
    <source>
        <dbReference type="Pfam" id="PF00912"/>
    </source>
</evidence>
<keyword evidence="4" id="KW-0808">Transferase</keyword>
<keyword evidence="10" id="KW-1133">Transmembrane helix</keyword>
<dbReference type="InterPro" id="IPR036950">
    <property type="entry name" value="PBP_transglycosylase"/>
</dbReference>
<name>A0ABU3NXC9_9FIRM</name>
<dbReference type="Gene3D" id="1.10.3810.10">
    <property type="entry name" value="Biosynthetic peptidoglycan transglycosylase-like"/>
    <property type="match status" value="1"/>
</dbReference>
<feature type="transmembrane region" description="Helical" evidence="10">
    <location>
        <begin position="20"/>
        <end position="42"/>
    </location>
</feature>
<evidence type="ECO:0000256" key="9">
    <source>
        <dbReference type="SAM" id="MobiDB-lite"/>
    </source>
</evidence>
<dbReference type="InterPro" id="IPR012338">
    <property type="entry name" value="Beta-lactam/transpept-like"/>
</dbReference>
<keyword evidence="10" id="KW-0812">Transmembrane</keyword>
<evidence type="ECO:0000313" key="13">
    <source>
        <dbReference type="EMBL" id="MDT8901467.1"/>
    </source>
</evidence>
<dbReference type="InterPro" id="IPR050396">
    <property type="entry name" value="Glycosyltr_51/Transpeptidase"/>
</dbReference>
<dbReference type="PANTHER" id="PTHR32282">
    <property type="entry name" value="BINDING PROTEIN TRANSPEPTIDASE, PUTATIVE-RELATED"/>
    <property type="match status" value="1"/>
</dbReference>
<dbReference type="NCBIfam" id="TIGR02074">
    <property type="entry name" value="PBP_1a_fam"/>
    <property type="match status" value="1"/>
</dbReference>
<comment type="catalytic activity">
    <reaction evidence="8">
        <text>[GlcNAc-(1-&gt;4)-Mur2Ac(oyl-L-Ala-gamma-D-Glu-L-Lys-D-Ala-D-Ala)](n)-di-trans,octa-cis-undecaprenyl diphosphate + beta-D-GlcNAc-(1-&gt;4)-Mur2Ac(oyl-L-Ala-gamma-D-Glu-L-Lys-D-Ala-D-Ala)-di-trans,octa-cis-undecaprenyl diphosphate = [GlcNAc-(1-&gt;4)-Mur2Ac(oyl-L-Ala-gamma-D-Glu-L-Lys-D-Ala-D-Ala)](n+1)-di-trans,octa-cis-undecaprenyl diphosphate + di-trans,octa-cis-undecaprenyl diphosphate + H(+)</text>
        <dbReference type="Rhea" id="RHEA:23708"/>
        <dbReference type="Rhea" id="RHEA-COMP:9602"/>
        <dbReference type="Rhea" id="RHEA-COMP:9603"/>
        <dbReference type="ChEBI" id="CHEBI:15378"/>
        <dbReference type="ChEBI" id="CHEBI:58405"/>
        <dbReference type="ChEBI" id="CHEBI:60033"/>
        <dbReference type="ChEBI" id="CHEBI:78435"/>
        <dbReference type="EC" id="2.4.99.28"/>
    </reaction>
</comment>
<keyword evidence="1" id="KW-0121">Carboxypeptidase</keyword>
<evidence type="ECO:0000256" key="4">
    <source>
        <dbReference type="ARBA" id="ARBA00022679"/>
    </source>
</evidence>
<gene>
    <name evidence="13" type="ORF">Q4T40_09465</name>
</gene>
<dbReference type="Pfam" id="PF00912">
    <property type="entry name" value="Transgly"/>
    <property type="match status" value="1"/>
</dbReference>
<feature type="domain" description="Glycosyl transferase family 51" evidence="12">
    <location>
        <begin position="64"/>
        <end position="238"/>
    </location>
</feature>
<organism evidence="13 14">
    <name type="scientific">Anaeroselena agilis</name>
    <dbReference type="NCBI Taxonomy" id="3063788"/>
    <lineage>
        <taxon>Bacteria</taxon>
        <taxon>Bacillati</taxon>
        <taxon>Bacillota</taxon>
        <taxon>Negativicutes</taxon>
        <taxon>Acetonemataceae</taxon>
        <taxon>Anaeroselena</taxon>
    </lineage>
</organism>
<evidence type="ECO:0000256" key="8">
    <source>
        <dbReference type="ARBA" id="ARBA00049902"/>
    </source>
</evidence>
<keyword evidence="14" id="KW-1185">Reference proteome</keyword>
<sequence length="677" mass="73423">MNDHGRRRRGLFAVWREYAVDALIVASAMVLFSAAGCAFFSLPRTDNLENLTMKAATQVFDVKGQPIAKLFEENRIVVTLGNVSQYVPQAIVANEDIRFYHHLGVDPIGILRAVWVNLRYGGLVEGGSTITQQLAREMFLTQEKTLSRKLNEALLALIIERKFSKEEILQAYLNQVYFGEGAYGVEAASQVYFGKHAAELSLSESALVAGLPRGPGIFSPYADMRAALKRRGTVLQGMANAGYISQEQAEAAQREPIVLAGKKRRVVQASYFLDYVAKELVGRYGANRVYKGGLKVYTTLDINLQQAAEAVLGKFQGAVLSLDPRNGYIRAMVGGRNYEESQINRVTAEVRQPGSAFKPFVYATALGQGQAANSIIIDERINFGGYSPQNYDKKYRGPVTMKKAVRWSVNVAAVKTGRQVGMANVLNLARSLGITTLVPEDDNLASALGGLTQGVSLMELCTAYTAFANGGVVSRPVAVLRVLDENDQVLEESRVVQQSVLSPEVAYIMTDILKGVLQDGTATPANLGRPAAGKTGTTDNYETAWFVGYTPELLTGIFIGNDNRTPVGISGTEVSALWGQMMVKAVEGTKATDFPVPPGVVTGVPVCADSGMLASGGCEETEYSAFVRGSEPTAIDPRTRPGQKLPEREGRPGQGGQKEQERKPGWKLPSWLRLPGF</sequence>
<dbReference type="Gene3D" id="3.40.710.10">
    <property type="entry name" value="DD-peptidase/beta-lactamase superfamily"/>
    <property type="match status" value="1"/>
</dbReference>
<evidence type="ECO:0000256" key="1">
    <source>
        <dbReference type="ARBA" id="ARBA00022645"/>
    </source>
</evidence>
<evidence type="ECO:0000256" key="10">
    <source>
        <dbReference type="SAM" id="Phobius"/>
    </source>
</evidence>
<keyword evidence="6" id="KW-0511">Multifunctional enzyme</keyword>
<evidence type="ECO:0000313" key="14">
    <source>
        <dbReference type="Proteomes" id="UP001254848"/>
    </source>
</evidence>
<dbReference type="EMBL" id="JAUOZS010000001">
    <property type="protein sequence ID" value="MDT8901467.1"/>
    <property type="molecule type" value="Genomic_DNA"/>
</dbReference>
<evidence type="ECO:0000256" key="5">
    <source>
        <dbReference type="ARBA" id="ARBA00022801"/>
    </source>
</evidence>
<dbReference type="SUPFAM" id="SSF56601">
    <property type="entry name" value="beta-lactamase/transpeptidase-like"/>
    <property type="match status" value="1"/>
</dbReference>
<dbReference type="PANTHER" id="PTHR32282:SF33">
    <property type="entry name" value="PEPTIDOGLYCAN GLYCOSYLTRANSFERASE"/>
    <property type="match status" value="1"/>
</dbReference>
<comment type="caution">
    <text evidence="13">The sequence shown here is derived from an EMBL/GenBank/DDBJ whole genome shotgun (WGS) entry which is preliminary data.</text>
</comment>
<keyword evidence="5" id="KW-0378">Hydrolase</keyword>
<dbReference type="Pfam" id="PF00905">
    <property type="entry name" value="Transpeptidase"/>
    <property type="match status" value="1"/>
</dbReference>